<gene>
    <name evidence="1" type="ORF">HCG48_10365</name>
</gene>
<organism evidence="1 2">
    <name type="scientific">Oxynema aestuarii AP17</name>
    <dbReference type="NCBI Taxonomy" id="2064643"/>
    <lineage>
        <taxon>Bacteria</taxon>
        <taxon>Bacillati</taxon>
        <taxon>Cyanobacteriota</taxon>
        <taxon>Cyanophyceae</taxon>
        <taxon>Oscillatoriophycideae</taxon>
        <taxon>Oscillatoriales</taxon>
        <taxon>Oscillatoriaceae</taxon>
        <taxon>Oxynema</taxon>
        <taxon>Oxynema aestuarii</taxon>
    </lineage>
</organism>
<proteinExistence type="predicted"/>
<name>A0A6H1TWH0_9CYAN</name>
<dbReference type="KEGG" id="oxy:HCG48_10365"/>
<evidence type="ECO:0000313" key="2">
    <source>
        <dbReference type="Proteomes" id="UP000500857"/>
    </source>
</evidence>
<protein>
    <submittedName>
        <fullName evidence="1">Uncharacterized protein</fullName>
    </submittedName>
</protein>
<dbReference type="Proteomes" id="UP000500857">
    <property type="component" value="Chromosome"/>
</dbReference>
<accession>A0A6H1TWH0</accession>
<dbReference type="EMBL" id="CP051167">
    <property type="protein sequence ID" value="QIZ70942.1"/>
    <property type="molecule type" value="Genomic_DNA"/>
</dbReference>
<evidence type="ECO:0000313" key="1">
    <source>
        <dbReference type="EMBL" id="QIZ70942.1"/>
    </source>
</evidence>
<sequence length="115" mass="12655">MTATIYKADPFCKTLEPQTVQVAAQNPMEAVVGKILESPGTVDFELVGYRVAVDPTTKVATVDLRLSPTSRRQFISLASCEQFALFGSLKKTLTSHPDWAIESVEFTDRGKAIEF</sequence>
<dbReference type="RefSeq" id="WP_168569097.1">
    <property type="nucleotide sequence ID" value="NZ_CP051167.1"/>
</dbReference>
<reference evidence="1 2" key="1">
    <citation type="submission" date="2020-04" db="EMBL/GenBank/DDBJ databases">
        <authorList>
            <person name="Basu S."/>
            <person name="Maruthanayagam V."/>
            <person name="Chakraborty S."/>
            <person name="Pramanik A."/>
            <person name="Mukherjee J."/>
            <person name="Brink B."/>
        </authorList>
    </citation>
    <scope>NUCLEOTIDE SEQUENCE [LARGE SCALE GENOMIC DNA]</scope>
    <source>
        <strain evidence="1 2">AP17</strain>
    </source>
</reference>
<dbReference type="AlphaFoldDB" id="A0A6H1TWH0"/>
<keyword evidence="2" id="KW-1185">Reference proteome</keyword>